<dbReference type="EC" id="1.5.1.20" evidence="2"/>
<dbReference type="KEGG" id="tsin:OXH18_18325"/>
<protein>
    <submittedName>
        <fullName evidence="2">Methylenetetrahydrofolate reductase</fullName>
        <ecNumber evidence="2">1.5.1.20</ecNumber>
    </submittedName>
</protein>
<dbReference type="RefSeq" id="WP_268608705.1">
    <property type="nucleotide sequence ID" value="NZ_CP113797.1"/>
</dbReference>
<dbReference type="Proteomes" id="UP001163152">
    <property type="component" value="Chromosome"/>
</dbReference>
<dbReference type="Gene3D" id="3.20.20.220">
    <property type="match status" value="1"/>
</dbReference>
<dbReference type="GO" id="GO:0004489">
    <property type="term" value="F:methylenetetrahydrofolate reductase [NAD(P)H] activity"/>
    <property type="evidence" value="ECO:0007669"/>
    <property type="project" value="UniProtKB-EC"/>
</dbReference>
<gene>
    <name evidence="2" type="ORF">OXH18_18325</name>
</gene>
<keyword evidence="1 2" id="KW-0560">Oxidoreductase</keyword>
<dbReference type="AlphaFoldDB" id="A0A9E8ZBY3"/>
<dbReference type="SUPFAM" id="SSF51730">
    <property type="entry name" value="FAD-linked oxidoreductase"/>
    <property type="match status" value="1"/>
</dbReference>
<evidence type="ECO:0000313" key="2">
    <source>
        <dbReference type="EMBL" id="WAL59114.1"/>
    </source>
</evidence>
<evidence type="ECO:0000313" key="3">
    <source>
        <dbReference type="Proteomes" id="UP001163152"/>
    </source>
</evidence>
<proteinExistence type="predicted"/>
<name>A0A9E8ZBY3_9CYAN</name>
<accession>A0A9E8ZBY3</accession>
<keyword evidence="3" id="KW-1185">Reference proteome</keyword>
<evidence type="ECO:0000256" key="1">
    <source>
        <dbReference type="ARBA" id="ARBA00023002"/>
    </source>
</evidence>
<dbReference type="InterPro" id="IPR029041">
    <property type="entry name" value="FAD-linked_oxidoreductase-like"/>
</dbReference>
<sequence length="269" mass="30074">MEFSLEITPKATVTDIPRSIQDVAITFLPQSNDLDVVQQAVNLRQHGFNPIPHIPARRIRDFNQLRDFVQRLRNEAGVQQVLVIGGDGKPTGDYNASLQLLETGLLDGLKIGVAGHPEGTSYLSSEACDRVLFLKNQYAKNTGSELYIVTQWSLSPESIIAWLERIRTFNTLPVRIGIPGPTTLPALMKFAMICGVKTSLNALKQQPQKLTQLMTVQTPDFLVDALQPYVDQFHLFPFGGLKRTGDWLEARLKTTQLESIETQSEFILN</sequence>
<organism evidence="2 3">
    <name type="scientific">Thermocoleostomius sinensis A174</name>
    <dbReference type="NCBI Taxonomy" id="2016057"/>
    <lineage>
        <taxon>Bacteria</taxon>
        <taxon>Bacillati</taxon>
        <taxon>Cyanobacteriota</taxon>
        <taxon>Cyanophyceae</taxon>
        <taxon>Oculatellales</taxon>
        <taxon>Oculatellaceae</taxon>
        <taxon>Thermocoleostomius</taxon>
    </lineage>
</organism>
<reference evidence="2" key="1">
    <citation type="submission" date="2022-12" db="EMBL/GenBank/DDBJ databases">
        <title>Polyphasic identification of a Novel Hot-Spring Cyanobacterium Ocullathermofonsia sinensis gen nov. sp. nov. and Genomic Insights on its Adaptations to the Thermal Habitat.</title>
        <authorList>
            <person name="Daroch M."/>
            <person name="Tang J."/>
            <person name="Jiang Y."/>
        </authorList>
    </citation>
    <scope>NUCLEOTIDE SEQUENCE</scope>
    <source>
        <strain evidence="2">PKUAC-SCTA174</strain>
    </source>
</reference>
<dbReference type="EMBL" id="CP113797">
    <property type="protein sequence ID" value="WAL59114.1"/>
    <property type="molecule type" value="Genomic_DNA"/>
</dbReference>